<dbReference type="AlphaFoldDB" id="A0AAE9WVJ8"/>
<dbReference type="PROSITE" id="PS00108">
    <property type="entry name" value="PROTEIN_KINASE_ST"/>
    <property type="match status" value="1"/>
</dbReference>
<feature type="domain" description="Protein kinase" evidence="6">
    <location>
        <begin position="303"/>
        <end position="591"/>
    </location>
</feature>
<evidence type="ECO:0000313" key="7">
    <source>
        <dbReference type="EMBL" id="WBY59345.1"/>
    </source>
</evidence>
<dbReference type="PANTHER" id="PTHR44329">
    <property type="entry name" value="SERINE/THREONINE-PROTEIN KINASE TNNI3K-RELATED"/>
    <property type="match status" value="1"/>
</dbReference>
<keyword evidence="3 7" id="KW-0418">Kinase</keyword>
<accession>A0AAE9WVJ8</accession>
<feature type="compositionally biased region" description="Basic and acidic residues" evidence="5">
    <location>
        <begin position="243"/>
        <end position="255"/>
    </location>
</feature>
<dbReference type="Proteomes" id="UP001054126">
    <property type="component" value="Chromosome 12"/>
</dbReference>
<evidence type="ECO:0000256" key="1">
    <source>
        <dbReference type="ARBA" id="ARBA00022679"/>
    </source>
</evidence>
<dbReference type="Gene3D" id="3.30.200.20">
    <property type="entry name" value="Phosphorylase Kinase, domain 1"/>
    <property type="match status" value="1"/>
</dbReference>
<dbReference type="InterPro" id="IPR000719">
    <property type="entry name" value="Prot_kinase_dom"/>
</dbReference>
<dbReference type="InterPro" id="IPR011009">
    <property type="entry name" value="Kinase-like_dom_sf"/>
</dbReference>
<dbReference type="EMBL" id="CP115536">
    <property type="protein sequence ID" value="WBY59345.1"/>
    <property type="molecule type" value="Genomic_DNA"/>
</dbReference>
<keyword evidence="2" id="KW-0547">Nucleotide-binding</keyword>
<dbReference type="PROSITE" id="PS50011">
    <property type="entry name" value="PROTEIN_KINASE_DOM"/>
    <property type="match status" value="1"/>
</dbReference>
<evidence type="ECO:0000259" key="6">
    <source>
        <dbReference type="PROSITE" id="PS50011"/>
    </source>
</evidence>
<evidence type="ECO:0000256" key="5">
    <source>
        <dbReference type="SAM" id="MobiDB-lite"/>
    </source>
</evidence>
<dbReference type="GO" id="GO:0005524">
    <property type="term" value="F:ATP binding"/>
    <property type="evidence" value="ECO:0007669"/>
    <property type="project" value="UniProtKB-KW"/>
</dbReference>
<dbReference type="Pfam" id="PF00069">
    <property type="entry name" value="Pkinase"/>
    <property type="match status" value="1"/>
</dbReference>
<dbReference type="GO" id="GO:0004674">
    <property type="term" value="F:protein serine/threonine kinase activity"/>
    <property type="evidence" value="ECO:0007669"/>
    <property type="project" value="TreeGrafter"/>
</dbReference>
<reference evidence="7" key="1">
    <citation type="submission" date="2023-01" db="EMBL/GenBank/DDBJ databases">
        <title>Long-Read Genome Assembly and Gene Model Annotations for the Rodent Malaria Parasite Plasmodium yoelii 17XNL.</title>
        <authorList>
            <person name="Mitchell G.J."/>
            <person name="Sebastian A."/>
            <person name="Albert I."/>
            <person name="Lindner S.E."/>
        </authorList>
    </citation>
    <scope>NUCLEOTIDE SEQUENCE</scope>
    <source>
        <strain evidence="7">17XNL clone 1.1</strain>
    </source>
</reference>
<evidence type="ECO:0000256" key="4">
    <source>
        <dbReference type="ARBA" id="ARBA00022840"/>
    </source>
</evidence>
<sequence>MNVRQYKISNNNIIKEKKINKQETKDNVTNQIEQVKNIPYERTETIAYDSNNENSKIQTNKKIWNNEDGDSSIHRTNYGLEKKKTYNDDIWNSYERLPTTHFLNNSIEDSNLNNNIDYDSYNKQDTNVYNTTFFDKTKSEIYLNTNGNQTLTNDGIEKKTVHTCNNVKDTKNNLNLINQNKNKNKNPILTDKESKCNKMPIRNDQNNYEKVSTQNKNDHIKKMKIFNNLNSITKPISNIQKGPESRNDKSNESNVKKIIKPYDKPTTEVNKPICNGVTIFFKGDRRFFNFNIPQNEMIEKKDLEIMEFISEGSFGAIYKAMWNNQIIALKKFNTSMTLEGMRSIAREINAYRSISHKYIVKYYGVCIDSDFIGIILEYFSKGKIFDTLHKGGFNLTYELRLRMCTQLAEVMNYLHEDKKLVHRDLKTSNILFDDEYNIKVCDFGKTMKLSDNGTVILEDNGGSIGYMAPECFIEGNAITEKSDMWGLSCCFIEIFSNQVPFQNIKEKESKKILNNFLHNLCRNMYKNSEHIVVEILVNKKKPNIPTWFNPEFTEIIKRSFSTNPSKRPSCKEYLNLLLKYSPKTNAKHPEIS</sequence>
<dbReference type="SUPFAM" id="SSF56112">
    <property type="entry name" value="Protein kinase-like (PK-like)"/>
    <property type="match status" value="1"/>
</dbReference>
<evidence type="ECO:0000313" key="8">
    <source>
        <dbReference type="Proteomes" id="UP001054126"/>
    </source>
</evidence>
<dbReference type="PANTHER" id="PTHR44329:SF288">
    <property type="entry name" value="MITOGEN-ACTIVATED PROTEIN KINASE KINASE KINASE 20"/>
    <property type="match status" value="1"/>
</dbReference>
<keyword evidence="4" id="KW-0067">ATP-binding</keyword>
<dbReference type="Gene3D" id="1.10.510.10">
    <property type="entry name" value="Transferase(Phosphotransferase) domain 1"/>
    <property type="match status" value="1"/>
</dbReference>
<feature type="region of interest" description="Disordered" evidence="5">
    <location>
        <begin position="236"/>
        <end position="255"/>
    </location>
</feature>
<keyword evidence="1" id="KW-0808">Transferase</keyword>
<protein>
    <submittedName>
        <fullName evidence="7">Protein kinase</fullName>
    </submittedName>
</protein>
<dbReference type="InterPro" id="IPR051681">
    <property type="entry name" value="Ser/Thr_Kinases-Pseudokinases"/>
</dbReference>
<organism evidence="7 8">
    <name type="scientific">Plasmodium yoelii yoelii</name>
    <dbReference type="NCBI Taxonomy" id="73239"/>
    <lineage>
        <taxon>Eukaryota</taxon>
        <taxon>Sar</taxon>
        <taxon>Alveolata</taxon>
        <taxon>Apicomplexa</taxon>
        <taxon>Aconoidasida</taxon>
        <taxon>Haemosporida</taxon>
        <taxon>Plasmodiidae</taxon>
        <taxon>Plasmodium</taxon>
        <taxon>Plasmodium (Vinckeia)</taxon>
    </lineage>
</organism>
<evidence type="ECO:0000256" key="2">
    <source>
        <dbReference type="ARBA" id="ARBA00022741"/>
    </source>
</evidence>
<dbReference type="InterPro" id="IPR008271">
    <property type="entry name" value="Ser/Thr_kinase_AS"/>
</dbReference>
<name>A0AAE9WVJ8_PLAYO</name>
<gene>
    <name evidence="7" type="ORF">Py17XNL_001205179</name>
</gene>
<proteinExistence type="predicted"/>
<dbReference type="SMART" id="SM00220">
    <property type="entry name" value="S_TKc"/>
    <property type="match status" value="1"/>
</dbReference>
<evidence type="ECO:0000256" key="3">
    <source>
        <dbReference type="ARBA" id="ARBA00022777"/>
    </source>
</evidence>